<name>A0A1I7YMA7_9BILA</name>
<evidence type="ECO:0000259" key="10">
    <source>
        <dbReference type="PROSITE" id="PS50206"/>
    </source>
</evidence>
<keyword evidence="7" id="KW-0131">Cell cycle</keyword>
<dbReference type="GO" id="GO:0010971">
    <property type="term" value="P:positive regulation of G2/M transition of mitotic cell cycle"/>
    <property type="evidence" value="ECO:0007669"/>
    <property type="project" value="TreeGrafter"/>
</dbReference>
<evidence type="ECO:0000313" key="11">
    <source>
        <dbReference type="Proteomes" id="UP000095287"/>
    </source>
</evidence>
<dbReference type="AlphaFoldDB" id="A0A1I7YMA7"/>
<dbReference type="FunFam" id="3.40.250.10:FF:000021">
    <property type="entry name" value="M-phase inducer phosphatase cdc-25.2"/>
    <property type="match status" value="1"/>
</dbReference>
<organism evidence="11 12">
    <name type="scientific">Steinernema glaseri</name>
    <dbReference type="NCBI Taxonomy" id="37863"/>
    <lineage>
        <taxon>Eukaryota</taxon>
        <taxon>Metazoa</taxon>
        <taxon>Ecdysozoa</taxon>
        <taxon>Nematoda</taxon>
        <taxon>Chromadorea</taxon>
        <taxon>Rhabditida</taxon>
        <taxon>Tylenchina</taxon>
        <taxon>Panagrolaimomorpha</taxon>
        <taxon>Strongyloidoidea</taxon>
        <taxon>Steinernematidae</taxon>
        <taxon>Steinernema</taxon>
    </lineage>
</organism>
<evidence type="ECO:0000256" key="6">
    <source>
        <dbReference type="ARBA" id="ARBA00022912"/>
    </source>
</evidence>
<evidence type="ECO:0000256" key="9">
    <source>
        <dbReference type="SAM" id="MobiDB-lite"/>
    </source>
</evidence>
<comment type="similarity">
    <text evidence="1">Belongs to the MPI phosphatase family.</text>
</comment>
<dbReference type="WBParaSite" id="L893_g17854.t1">
    <property type="protein sequence ID" value="L893_g17854.t1"/>
    <property type="gene ID" value="L893_g17854"/>
</dbReference>
<evidence type="ECO:0000256" key="2">
    <source>
        <dbReference type="ARBA" id="ARBA00013064"/>
    </source>
</evidence>
<evidence type="ECO:0000256" key="4">
    <source>
        <dbReference type="ARBA" id="ARBA00022776"/>
    </source>
</evidence>
<evidence type="ECO:0000256" key="3">
    <source>
        <dbReference type="ARBA" id="ARBA00022618"/>
    </source>
</evidence>
<dbReference type="SMART" id="SM00450">
    <property type="entry name" value="RHOD"/>
    <property type="match status" value="1"/>
</dbReference>
<dbReference type="PANTHER" id="PTHR10828">
    <property type="entry name" value="M-PHASE INDUCER PHOSPHATASE DUAL SPECIFICITY PHOSPHATASE CDC25"/>
    <property type="match status" value="1"/>
</dbReference>
<dbReference type="EC" id="3.1.3.48" evidence="2"/>
<reference evidence="12" key="1">
    <citation type="submission" date="2016-11" db="UniProtKB">
        <authorList>
            <consortium name="WormBaseParasite"/>
        </authorList>
    </citation>
    <scope>IDENTIFICATION</scope>
</reference>
<evidence type="ECO:0000313" key="12">
    <source>
        <dbReference type="WBParaSite" id="L893_g17854.t1"/>
    </source>
</evidence>
<keyword evidence="3" id="KW-0132">Cell division</keyword>
<dbReference type="InterPro" id="IPR000751">
    <property type="entry name" value="MPI_Phosphatase"/>
</dbReference>
<dbReference type="SUPFAM" id="SSF52821">
    <property type="entry name" value="Rhodanese/Cell cycle control phosphatase"/>
    <property type="match status" value="1"/>
</dbReference>
<evidence type="ECO:0000256" key="5">
    <source>
        <dbReference type="ARBA" id="ARBA00022801"/>
    </source>
</evidence>
<dbReference type="GO" id="GO:0000086">
    <property type="term" value="P:G2/M transition of mitotic cell cycle"/>
    <property type="evidence" value="ECO:0007669"/>
    <property type="project" value="TreeGrafter"/>
</dbReference>
<keyword evidence="6" id="KW-0904">Protein phosphatase</keyword>
<accession>A0A1I7YMA7</accession>
<sequence>MRLNGRKVCVVHPRRSRGVTVDDVQSRLFESVSRATFTSFTFERFYRGNYRNQATQASRKCGEGPCGSVFPVILSKSAVQMAERELKRCKPSSDASNASDESPYPGTSPYRVGEDSVFLNENNLSTCSVEVIDIPLFRATAKPAARKQSKPLATLSENSLNRKRLRATSLYDEDERGGKKSKKDSMRLMSTGASLDCEYTVNYHLPAVAYPQVPSGAFRSIHDSTLADLVSTMTEEEFNSKYFLVDCRYGYEYTQGHIKYARNHFDPSGIEAIFFPPDETEAKRMRSLVPIFYCEFSQKRGPGMAHKLRECDRKRNAENYPYVEFPEIYLLDRGYNRFFSNPENQKLCEPRNYVKMDDPRYRDQLKTVSFHRSKSSSIKRSSYRSQDLPVRTLSFL</sequence>
<dbReference type="Proteomes" id="UP000095287">
    <property type="component" value="Unplaced"/>
</dbReference>
<dbReference type="Pfam" id="PF00581">
    <property type="entry name" value="Rhodanese"/>
    <property type="match status" value="1"/>
</dbReference>
<comment type="catalytic activity">
    <reaction evidence="8">
        <text>O-phospho-L-tyrosyl-[protein] + H2O = L-tyrosyl-[protein] + phosphate</text>
        <dbReference type="Rhea" id="RHEA:10684"/>
        <dbReference type="Rhea" id="RHEA-COMP:10136"/>
        <dbReference type="Rhea" id="RHEA-COMP:20101"/>
        <dbReference type="ChEBI" id="CHEBI:15377"/>
        <dbReference type="ChEBI" id="CHEBI:43474"/>
        <dbReference type="ChEBI" id="CHEBI:46858"/>
        <dbReference type="ChEBI" id="CHEBI:61978"/>
        <dbReference type="EC" id="3.1.3.48"/>
    </reaction>
</comment>
<keyword evidence="4" id="KW-0498">Mitosis</keyword>
<proteinExistence type="inferred from homology"/>
<keyword evidence="11" id="KW-1185">Reference proteome</keyword>
<evidence type="ECO:0000256" key="7">
    <source>
        <dbReference type="ARBA" id="ARBA00023306"/>
    </source>
</evidence>
<keyword evidence="5" id="KW-0378">Hydrolase</keyword>
<dbReference type="InterPro" id="IPR036873">
    <property type="entry name" value="Rhodanese-like_dom_sf"/>
</dbReference>
<dbReference type="GO" id="GO:0004725">
    <property type="term" value="F:protein tyrosine phosphatase activity"/>
    <property type="evidence" value="ECO:0007669"/>
    <property type="project" value="UniProtKB-EC"/>
</dbReference>
<feature type="domain" description="Rhodanese" evidence="10">
    <location>
        <begin position="238"/>
        <end position="347"/>
    </location>
</feature>
<evidence type="ECO:0000256" key="1">
    <source>
        <dbReference type="ARBA" id="ARBA00011065"/>
    </source>
</evidence>
<protein>
    <recommendedName>
        <fullName evidence="2">protein-tyrosine-phosphatase</fullName>
        <ecNumber evidence="2">3.1.3.48</ecNumber>
    </recommendedName>
</protein>
<evidence type="ECO:0000256" key="8">
    <source>
        <dbReference type="ARBA" id="ARBA00051722"/>
    </source>
</evidence>
<dbReference type="GO" id="GO:0110032">
    <property type="term" value="P:positive regulation of G2/MI transition of meiotic cell cycle"/>
    <property type="evidence" value="ECO:0007669"/>
    <property type="project" value="TreeGrafter"/>
</dbReference>
<dbReference type="InterPro" id="IPR001763">
    <property type="entry name" value="Rhodanese-like_dom"/>
</dbReference>
<dbReference type="PANTHER" id="PTHR10828:SF76">
    <property type="entry name" value="M-PHASE INDUCER PHOSPHATASE"/>
    <property type="match status" value="1"/>
</dbReference>
<dbReference type="GO" id="GO:0005634">
    <property type="term" value="C:nucleus"/>
    <property type="evidence" value="ECO:0007669"/>
    <property type="project" value="TreeGrafter"/>
</dbReference>
<dbReference type="GO" id="GO:0051301">
    <property type="term" value="P:cell division"/>
    <property type="evidence" value="ECO:0007669"/>
    <property type="project" value="UniProtKB-KW"/>
</dbReference>
<dbReference type="GO" id="GO:0005737">
    <property type="term" value="C:cytoplasm"/>
    <property type="evidence" value="ECO:0007669"/>
    <property type="project" value="TreeGrafter"/>
</dbReference>
<feature type="region of interest" description="Disordered" evidence="9">
    <location>
        <begin position="85"/>
        <end position="109"/>
    </location>
</feature>
<dbReference type="Gene3D" id="3.40.250.10">
    <property type="entry name" value="Rhodanese-like domain"/>
    <property type="match status" value="1"/>
</dbReference>
<dbReference type="PROSITE" id="PS50206">
    <property type="entry name" value="RHODANESE_3"/>
    <property type="match status" value="1"/>
</dbReference>
<dbReference type="PRINTS" id="PR00716">
    <property type="entry name" value="MPIPHPHTASE"/>
</dbReference>